<dbReference type="AlphaFoldDB" id="A0A1Y1YAZ1"/>
<proteinExistence type="predicted"/>
<dbReference type="Proteomes" id="UP000193498">
    <property type="component" value="Unassembled WGS sequence"/>
</dbReference>
<accession>A0A1Y1YAZ1</accession>
<reference evidence="1 2" key="1">
    <citation type="submission" date="2016-07" db="EMBL/GenBank/DDBJ databases">
        <title>Pervasive Adenine N6-methylation of Active Genes in Fungi.</title>
        <authorList>
            <consortium name="DOE Joint Genome Institute"/>
            <person name="Mondo S.J."/>
            <person name="Dannebaum R.O."/>
            <person name="Kuo R.C."/>
            <person name="Labutti K."/>
            <person name="Haridas S."/>
            <person name="Kuo A."/>
            <person name="Salamov A."/>
            <person name="Ahrendt S.R."/>
            <person name="Lipzen A."/>
            <person name="Sullivan W."/>
            <person name="Andreopoulos W.B."/>
            <person name="Clum A."/>
            <person name="Lindquist E."/>
            <person name="Daum C."/>
            <person name="Ramamoorthy G.K."/>
            <person name="Gryganskyi A."/>
            <person name="Culley D."/>
            <person name="Magnuson J.K."/>
            <person name="James T.Y."/>
            <person name="O'Malley M.A."/>
            <person name="Stajich J.E."/>
            <person name="Spatafora J.W."/>
            <person name="Visel A."/>
            <person name="Grigoriev I.V."/>
        </authorList>
    </citation>
    <scope>NUCLEOTIDE SEQUENCE [LARGE SCALE GENOMIC DNA]</scope>
    <source>
        <strain evidence="1 2">CBS 931.73</strain>
    </source>
</reference>
<comment type="caution">
    <text evidence="1">The sequence shown here is derived from an EMBL/GenBank/DDBJ whole genome shotgun (WGS) entry which is preliminary data.</text>
</comment>
<dbReference type="InParanoid" id="A0A1Y1YAZ1"/>
<protein>
    <submittedName>
        <fullName evidence="1">Uncharacterized protein</fullName>
    </submittedName>
</protein>
<dbReference type="EMBL" id="MCFE01000196">
    <property type="protein sequence ID" value="ORX94784.1"/>
    <property type="molecule type" value="Genomic_DNA"/>
</dbReference>
<sequence>MQVLDIDVGETIRAMDQQYGTQFEIWIRNEANIDCVVFYLRKFIVEFEDSNSGAITRAIRWIVQEWSVQKSAELLIKLFYHWGVGHPKFVSLVSELSHDWRMPLVVDLVATLVVGESSSNTAGFIQHFTSAWEPFMVIQLCRNIATRLRWNDRYCLQFLLRYATLTYPEGPTQRVVLSQIRNQFETRSCMLHHGYKTGPVDFTMTMLEVMVRDSKMYRNSHPKYATLPCVGTPSKQSNMARPLLHDTNLTIEEAHPAPRASAYLEKLSGPPSTNPNDGIILGLPIVDE</sequence>
<organism evidence="1 2">
    <name type="scientific">Basidiobolus meristosporus CBS 931.73</name>
    <dbReference type="NCBI Taxonomy" id="1314790"/>
    <lineage>
        <taxon>Eukaryota</taxon>
        <taxon>Fungi</taxon>
        <taxon>Fungi incertae sedis</taxon>
        <taxon>Zoopagomycota</taxon>
        <taxon>Entomophthoromycotina</taxon>
        <taxon>Basidiobolomycetes</taxon>
        <taxon>Basidiobolales</taxon>
        <taxon>Basidiobolaceae</taxon>
        <taxon>Basidiobolus</taxon>
    </lineage>
</organism>
<gene>
    <name evidence="1" type="ORF">K493DRAFT_315341</name>
</gene>
<dbReference type="OrthoDB" id="2158148at2759"/>
<evidence type="ECO:0000313" key="1">
    <source>
        <dbReference type="EMBL" id="ORX94784.1"/>
    </source>
</evidence>
<evidence type="ECO:0000313" key="2">
    <source>
        <dbReference type="Proteomes" id="UP000193498"/>
    </source>
</evidence>
<name>A0A1Y1YAZ1_9FUNG</name>
<keyword evidence="2" id="KW-1185">Reference proteome</keyword>